<dbReference type="AlphaFoldDB" id="A0A0B1RYV0"/>
<keyword evidence="2" id="KW-1185">Reference proteome</keyword>
<gene>
    <name evidence="1" type="ORF">OESDEN_23554</name>
</gene>
<protein>
    <submittedName>
        <fullName evidence="1">Uncharacterized protein</fullName>
    </submittedName>
</protein>
<accession>A0A0B1RYV0</accession>
<evidence type="ECO:0000313" key="1">
    <source>
        <dbReference type="EMBL" id="KHJ76826.1"/>
    </source>
</evidence>
<evidence type="ECO:0000313" key="2">
    <source>
        <dbReference type="Proteomes" id="UP000053660"/>
    </source>
</evidence>
<dbReference type="OrthoDB" id="5838555at2759"/>
<proteinExistence type="predicted"/>
<reference evidence="1 2" key="1">
    <citation type="submission" date="2014-03" db="EMBL/GenBank/DDBJ databases">
        <title>Draft genome of the hookworm Oesophagostomum dentatum.</title>
        <authorList>
            <person name="Mitreva M."/>
        </authorList>
    </citation>
    <scope>NUCLEOTIDE SEQUENCE [LARGE SCALE GENOMIC DNA]</scope>
    <source>
        <strain evidence="1 2">OD-Hann</strain>
    </source>
</reference>
<feature type="non-terminal residue" evidence="1">
    <location>
        <position position="101"/>
    </location>
</feature>
<organism evidence="1 2">
    <name type="scientific">Oesophagostomum dentatum</name>
    <name type="common">Nodular worm</name>
    <dbReference type="NCBI Taxonomy" id="61180"/>
    <lineage>
        <taxon>Eukaryota</taxon>
        <taxon>Metazoa</taxon>
        <taxon>Ecdysozoa</taxon>
        <taxon>Nematoda</taxon>
        <taxon>Chromadorea</taxon>
        <taxon>Rhabditida</taxon>
        <taxon>Rhabditina</taxon>
        <taxon>Rhabditomorpha</taxon>
        <taxon>Strongyloidea</taxon>
        <taxon>Strongylidae</taxon>
        <taxon>Oesophagostomum</taxon>
    </lineage>
</organism>
<name>A0A0B1RYV0_OESDE</name>
<dbReference type="Proteomes" id="UP000053660">
    <property type="component" value="Unassembled WGS sequence"/>
</dbReference>
<sequence length="101" mass="11902">MGRVIENVDKYSKILTREVIEQDPHFLEFSNMLAKRKDPPYLLYLDKGFLEITLNHICNLEYMPDSIKRLAVVSFDPETEKELNRLYPEIPTVSLDFTPVR</sequence>
<dbReference type="EMBL" id="KN611371">
    <property type="protein sequence ID" value="KHJ76826.1"/>
    <property type="molecule type" value="Genomic_DNA"/>
</dbReference>